<dbReference type="Proteomes" id="UP000035088">
    <property type="component" value="Unassembled WGS sequence"/>
</dbReference>
<protein>
    <recommendedName>
        <fullName evidence="3">Ig-like domain-containing protein</fullName>
    </recommendedName>
</protein>
<evidence type="ECO:0000313" key="1">
    <source>
        <dbReference type="EMBL" id="GAB11664.1"/>
    </source>
</evidence>
<name>G7H739_9ACTN</name>
<dbReference type="STRING" id="1073574.GOARA_082_00530"/>
<gene>
    <name evidence="1" type="ORF">GOARA_082_00530</name>
</gene>
<dbReference type="EMBL" id="BAEE01000082">
    <property type="protein sequence ID" value="GAB11664.1"/>
    <property type="molecule type" value="Genomic_DNA"/>
</dbReference>
<dbReference type="AlphaFoldDB" id="G7H739"/>
<comment type="caution">
    <text evidence="1">The sequence shown here is derived from an EMBL/GenBank/DDBJ whole genome shotgun (WGS) entry which is preliminary data.</text>
</comment>
<evidence type="ECO:0000313" key="2">
    <source>
        <dbReference type="Proteomes" id="UP000035088"/>
    </source>
</evidence>
<evidence type="ECO:0008006" key="3">
    <source>
        <dbReference type="Google" id="ProtNLM"/>
    </source>
</evidence>
<keyword evidence="2" id="KW-1185">Reference proteome</keyword>
<sequence>MIAAGALAAVGATEAAAVPSGRVDPGVGFSSNAYGTGCSYSMTVPVDSSGKVTFWEKKPGRFPPLYIGTAYPAGATAAVTWVPQREGVRQVYAVQRGKRSNYTIARVHRGYGAGGFCFAL</sequence>
<proteinExistence type="predicted"/>
<accession>G7H739</accession>
<organism evidence="1 2">
    <name type="scientific">Gordonia araii NBRC 100433</name>
    <dbReference type="NCBI Taxonomy" id="1073574"/>
    <lineage>
        <taxon>Bacteria</taxon>
        <taxon>Bacillati</taxon>
        <taxon>Actinomycetota</taxon>
        <taxon>Actinomycetes</taxon>
        <taxon>Mycobacteriales</taxon>
        <taxon>Gordoniaceae</taxon>
        <taxon>Gordonia</taxon>
    </lineage>
</organism>
<reference evidence="1 2" key="1">
    <citation type="submission" date="2011-11" db="EMBL/GenBank/DDBJ databases">
        <title>Whole genome shotgun sequence of Gordonia araii NBRC 100433.</title>
        <authorList>
            <person name="Yoshida Y."/>
            <person name="Hosoyama A."/>
            <person name="Tsuchikane K."/>
            <person name="Katsumata H."/>
            <person name="Yamazaki S."/>
            <person name="Fujita N."/>
        </authorList>
    </citation>
    <scope>NUCLEOTIDE SEQUENCE [LARGE SCALE GENOMIC DNA]</scope>
    <source>
        <strain evidence="1 2">NBRC 100433</strain>
    </source>
</reference>